<sequence length="525" mass="57268">MTTSTTRRSIGPTRRPSRRDLLRTASAIAAGAAVAACTDPDSGGSGSGSGTLSVGLFEIPVGYAPLYSNSQNVRWVTEPATDALYTHDTAGKLVPQLAAAPPAAGPGGVSWTVRLRPGVRFHNGDELTAEHIAAGLNFIPGSRGRSQFLSLLSPWFKQAVAVDPTTVRIELRMPYGILPDQLARIPVSHQDFMAEKAELVGTGPFRIDKVVTGQSMRMVRFDGYWGEKPALRAIEMTSVPDPSTRLVNLREGRIHIATGVQPVDVAGIRRDTSLRLHAVQGTGGVRAMMNLTRRPFDRPDFRRALAFAMDREGVREAVFHGRARTAQGPLGPLVTGHEADYRPYPDRADLDRAAELLTRSGIPRNTTFRIMVSTSGAARDIAQVLAENWGRLGLKVSLDVADPANWNRRWLVRDYDMSLTVQEYGLVGGVMPLSQFTVYRTASRQNPGYRDAAYDRDFVRLFGTAPEAERARIAARLNRALTENAVELPPVYPELLMATRAEISGVDEKALTLGRLNLRGIRIGG</sequence>
<comment type="similarity">
    <text evidence="1">Belongs to the bacterial solute-binding protein 5 family.</text>
</comment>
<proteinExistence type="inferred from homology"/>
<dbReference type="GO" id="GO:1904680">
    <property type="term" value="F:peptide transmembrane transporter activity"/>
    <property type="evidence" value="ECO:0007669"/>
    <property type="project" value="TreeGrafter"/>
</dbReference>
<dbReference type="Gene3D" id="3.10.105.10">
    <property type="entry name" value="Dipeptide-binding Protein, Domain 3"/>
    <property type="match status" value="1"/>
</dbReference>
<keyword evidence="6" id="KW-1185">Reference proteome</keyword>
<dbReference type="Proteomes" id="UP000005940">
    <property type="component" value="Chromosome"/>
</dbReference>
<dbReference type="GO" id="GO:0043190">
    <property type="term" value="C:ATP-binding cassette (ABC) transporter complex"/>
    <property type="evidence" value="ECO:0007669"/>
    <property type="project" value="InterPro"/>
</dbReference>
<dbReference type="PANTHER" id="PTHR30290:SF9">
    <property type="entry name" value="OLIGOPEPTIDE-BINDING PROTEIN APPA"/>
    <property type="match status" value="1"/>
</dbReference>
<dbReference type="RefSeq" id="WP_006345281.1">
    <property type="nucleotide sequence ID" value="NZ_CP029159.1"/>
</dbReference>
<accession>I2NA21</accession>
<gene>
    <name evidence="5" type="ORF">STSU_003640</name>
</gene>
<keyword evidence="2" id="KW-0813">Transport</keyword>
<dbReference type="PIRSF" id="PIRSF002741">
    <property type="entry name" value="MppA"/>
    <property type="match status" value="1"/>
</dbReference>
<dbReference type="PANTHER" id="PTHR30290">
    <property type="entry name" value="PERIPLASMIC BINDING COMPONENT OF ABC TRANSPORTER"/>
    <property type="match status" value="1"/>
</dbReference>
<evidence type="ECO:0000256" key="2">
    <source>
        <dbReference type="ARBA" id="ARBA00022448"/>
    </source>
</evidence>
<dbReference type="Gene3D" id="3.40.190.10">
    <property type="entry name" value="Periplasmic binding protein-like II"/>
    <property type="match status" value="1"/>
</dbReference>
<name>I2NA21_STRT9</name>
<dbReference type="GO" id="GO:0042597">
    <property type="term" value="C:periplasmic space"/>
    <property type="evidence" value="ECO:0007669"/>
    <property type="project" value="UniProtKB-ARBA"/>
</dbReference>
<evidence type="ECO:0000256" key="3">
    <source>
        <dbReference type="ARBA" id="ARBA00022729"/>
    </source>
</evidence>
<dbReference type="Pfam" id="PF00496">
    <property type="entry name" value="SBP_bac_5"/>
    <property type="match status" value="1"/>
</dbReference>
<dbReference type="EMBL" id="CP029159">
    <property type="protein sequence ID" value="QKM66388.1"/>
    <property type="molecule type" value="Genomic_DNA"/>
</dbReference>
<evidence type="ECO:0000313" key="5">
    <source>
        <dbReference type="EMBL" id="QKM66388.1"/>
    </source>
</evidence>
<evidence type="ECO:0000313" key="6">
    <source>
        <dbReference type="Proteomes" id="UP000005940"/>
    </source>
</evidence>
<dbReference type="CDD" id="cd00995">
    <property type="entry name" value="PBP2_NikA_DppA_OppA_like"/>
    <property type="match status" value="1"/>
</dbReference>
<dbReference type="InterPro" id="IPR039424">
    <property type="entry name" value="SBP_5"/>
</dbReference>
<protein>
    <submittedName>
        <fullName evidence="5">ABC transporter substrate-binding protein</fullName>
    </submittedName>
</protein>
<organism evidence="5 6">
    <name type="scientific">Streptomyces tsukubensis (strain DSM 42081 / NBRC 108919 / NRRL 18488 / 9993)</name>
    <dbReference type="NCBI Taxonomy" id="1114943"/>
    <lineage>
        <taxon>Bacteria</taxon>
        <taxon>Bacillati</taxon>
        <taxon>Actinomycetota</taxon>
        <taxon>Actinomycetes</taxon>
        <taxon>Kitasatosporales</taxon>
        <taxon>Streptomycetaceae</taxon>
        <taxon>Streptomyces</taxon>
    </lineage>
</organism>
<dbReference type="PROSITE" id="PS51318">
    <property type="entry name" value="TAT"/>
    <property type="match status" value="1"/>
</dbReference>
<dbReference type="GO" id="GO:0015833">
    <property type="term" value="P:peptide transport"/>
    <property type="evidence" value="ECO:0007669"/>
    <property type="project" value="TreeGrafter"/>
</dbReference>
<keyword evidence="3" id="KW-0732">Signal</keyword>
<dbReference type="InterPro" id="IPR030678">
    <property type="entry name" value="Peptide/Ni-bd"/>
</dbReference>
<dbReference type="InterPro" id="IPR000914">
    <property type="entry name" value="SBP_5_dom"/>
</dbReference>
<reference evidence="5 6" key="1">
    <citation type="journal article" date="2012" name="J. Bacteriol.">
        <title>Draft genome of Streptomyces tsukubaensis NRRL 18488, the producer of the clinically important immunosuppressant tacrolimus (FK506).</title>
        <authorList>
            <person name="Barreiro C."/>
            <person name="Prieto C."/>
            <person name="Sola-Landa A."/>
            <person name="Solera E."/>
            <person name="Martinez-Castro M."/>
            <person name="Perez-Redondo R."/>
            <person name="Garcia-Estrada C."/>
            <person name="Aparicio J.F."/>
            <person name="Fernandez-Martinez L.T."/>
            <person name="Santos-Aberturas J."/>
            <person name="Salehi-Najafabadi Z."/>
            <person name="Rodriguez-Garcia A."/>
            <person name="Tauch A."/>
            <person name="Martin J.F."/>
        </authorList>
    </citation>
    <scope>NUCLEOTIDE SEQUENCE [LARGE SCALE GENOMIC DNA]</scope>
    <source>
        <strain evidence="6">DSM 42081 / NBRC 108919 / NRRL 18488 / 9993</strain>
    </source>
</reference>
<dbReference type="SUPFAM" id="SSF53850">
    <property type="entry name" value="Periplasmic binding protein-like II"/>
    <property type="match status" value="1"/>
</dbReference>
<dbReference type="InterPro" id="IPR006311">
    <property type="entry name" value="TAT_signal"/>
</dbReference>
<feature type="domain" description="Solute-binding protein family 5" evidence="4">
    <location>
        <begin position="92"/>
        <end position="420"/>
    </location>
</feature>
<evidence type="ECO:0000256" key="1">
    <source>
        <dbReference type="ARBA" id="ARBA00005695"/>
    </source>
</evidence>
<dbReference type="AlphaFoldDB" id="I2NA21"/>
<evidence type="ECO:0000259" key="4">
    <source>
        <dbReference type="Pfam" id="PF00496"/>
    </source>
</evidence>